<protein>
    <recommendedName>
        <fullName evidence="3">Spore coat protein</fullName>
    </recommendedName>
</protein>
<dbReference type="InterPro" id="IPR012347">
    <property type="entry name" value="Ferritin-like"/>
</dbReference>
<evidence type="ECO:0008006" key="3">
    <source>
        <dbReference type="Google" id="ProtNLM"/>
    </source>
</evidence>
<proteinExistence type="predicted"/>
<keyword evidence="2" id="KW-1185">Reference proteome</keyword>
<dbReference type="RefSeq" id="WP_380772912.1">
    <property type="nucleotide sequence ID" value="NZ_JBHUEO010000012.1"/>
</dbReference>
<evidence type="ECO:0000313" key="2">
    <source>
        <dbReference type="Proteomes" id="UP001597301"/>
    </source>
</evidence>
<accession>A0ABW4KFQ2</accession>
<organism evidence="1 2">
    <name type="scientific">Siminovitchia sediminis</name>
    <dbReference type="NCBI Taxonomy" id="1274353"/>
    <lineage>
        <taxon>Bacteria</taxon>
        <taxon>Bacillati</taxon>
        <taxon>Bacillota</taxon>
        <taxon>Bacilli</taxon>
        <taxon>Bacillales</taxon>
        <taxon>Bacillaceae</taxon>
        <taxon>Siminovitchia</taxon>
    </lineage>
</organism>
<name>A0ABW4KFQ2_9BACI</name>
<dbReference type="Proteomes" id="UP001597301">
    <property type="component" value="Unassembled WGS sequence"/>
</dbReference>
<dbReference type="Gene3D" id="1.20.1260.10">
    <property type="match status" value="1"/>
</dbReference>
<sequence>MEGKLALHERLELHEILTFKSLCLTKAATMYGLAGCEDLKNILETDVNEGKKHINQLNQLLKNREVVS</sequence>
<gene>
    <name evidence="1" type="ORF">ACFSCZ_06075</name>
</gene>
<reference evidence="2" key="1">
    <citation type="journal article" date="2019" name="Int. J. Syst. Evol. Microbiol.">
        <title>The Global Catalogue of Microorganisms (GCM) 10K type strain sequencing project: providing services to taxonomists for standard genome sequencing and annotation.</title>
        <authorList>
            <consortium name="The Broad Institute Genomics Platform"/>
            <consortium name="The Broad Institute Genome Sequencing Center for Infectious Disease"/>
            <person name="Wu L."/>
            <person name="Ma J."/>
        </authorList>
    </citation>
    <scope>NUCLEOTIDE SEQUENCE [LARGE SCALE GENOMIC DNA]</scope>
    <source>
        <strain evidence="2">CGMCC 1.12295</strain>
    </source>
</reference>
<evidence type="ECO:0000313" key="1">
    <source>
        <dbReference type="EMBL" id="MFD1706323.1"/>
    </source>
</evidence>
<dbReference type="EMBL" id="JBHUEO010000012">
    <property type="protein sequence ID" value="MFD1706323.1"/>
    <property type="molecule type" value="Genomic_DNA"/>
</dbReference>
<comment type="caution">
    <text evidence="1">The sequence shown here is derived from an EMBL/GenBank/DDBJ whole genome shotgun (WGS) entry which is preliminary data.</text>
</comment>